<proteinExistence type="predicted"/>
<keyword evidence="2" id="KW-1185">Reference proteome</keyword>
<evidence type="ECO:0000313" key="1">
    <source>
        <dbReference type="EMBL" id="BBI30737.1"/>
    </source>
</evidence>
<reference evidence="1 2" key="1">
    <citation type="submission" date="2019-01" db="EMBL/GenBank/DDBJ databases">
        <title>Complete genome sequence of Cohnella hallensis HS21 isolated from Korean fir (Abies koreana) rhizospheric soil.</title>
        <authorList>
            <person name="Jiang L."/>
            <person name="Kang S.W."/>
            <person name="Kim S."/>
            <person name="Jung J."/>
            <person name="Kim C.Y."/>
            <person name="Kim D.H."/>
            <person name="Kim S.W."/>
            <person name="Lee J."/>
        </authorList>
    </citation>
    <scope>NUCLEOTIDE SEQUENCE [LARGE SCALE GENOMIC DNA]</scope>
    <source>
        <strain evidence="1 2">HS21</strain>
    </source>
</reference>
<gene>
    <name evidence="1" type="ORF">KCTCHS21_01360</name>
</gene>
<organism evidence="1 2">
    <name type="scientific">Cohnella abietis</name>
    <dbReference type="NCBI Taxonomy" id="2507935"/>
    <lineage>
        <taxon>Bacteria</taxon>
        <taxon>Bacillati</taxon>
        <taxon>Bacillota</taxon>
        <taxon>Bacilli</taxon>
        <taxon>Bacillales</taxon>
        <taxon>Paenibacillaceae</taxon>
        <taxon>Cohnella</taxon>
    </lineage>
</organism>
<dbReference type="EMBL" id="AP019400">
    <property type="protein sequence ID" value="BBI30737.1"/>
    <property type="molecule type" value="Genomic_DNA"/>
</dbReference>
<dbReference type="KEGG" id="cohn:KCTCHS21_01360"/>
<dbReference type="Proteomes" id="UP000289856">
    <property type="component" value="Chromosome"/>
</dbReference>
<evidence type="ECO:0000313" key="2">
    <source>
        <dbReference type="Proteomes" id="UP000289856"/>
    </source>
</evidence>
<name>A0A3T1CXZ3_9BACL</name>
<protein>
    <submittedName>
        <fullName evidence="1">Uncharacterized protein</fullName>
    </submittedName>
</protein>
<dbReference type="AlphaFoldDB" id="A0A3T1CXZ3"/>
<sequence length="58" mass="6232">MGKAGTPSVKLNKCFLQCYNSTGFSTILVNVNADINVVIDASANINHFIDAEILAVIY</sequence>
<accession>A0A3T1CXZ3</accession>